<dbReference type="InterPro" id="IPR011990">
    <property type="entry name" value="TPR-like_helical_dom_sf"/>
</dbReference>
<dbReference type="InterPro" id="IPR000792">
    <property type="entry name" value="Tscrpt_reg_LuxR_C"/>
</dbReference>
<dbReference type="SUPFAM" id="SSF48452">
    <property type="entry name" value="TPR-like"/>
    <property type="match status" value="1"/>
</dbReference>
<dbReference type="Gene3D" id="1.10.10.10">
    <property type="entry name" value="Winged helix-like DNA-binding domain superfamily/Winged helix DNA-binding domain"/>
    <property type="match status" value="1"/>
</dbReference>
<dbReference type="PANTHER" id="PTHR47691">
    <property type="entry name" value="REGULATOR-RELATED"/>
    <property type="match status" value="1"/>
</dbReference>
<sequence length="765" mass="83825">MRKGNLPAEVSSFVGRRHELTEAGKLLSSSRLVTLTGVGGVGKTRLALRVAEQARRAFADGVWLVELAELGDPALLVQTVADALRVGDHSVRSSLVALAEGLEDTRLLLILDNCEHVMEACAKLVSTLLAAAPGLRILATSRHPLRIEGEHILVVPALPLPEVDGGPHANGLAGNDAVSLFAERARAVDHQWQADADHHMTIARICHRLDGLPLAIELAAVRMRVLTPEQILQRLDDRFCLLVGGSRSAPPRHQTLRAAVDWSHALCSSGEQVLWARASVFAGGFDLDAAQAVCSGDGIDRDRVMDLVGGLVDKSILVRDLHGSLSRYRMLDSIRHYGLERLSRREEETTRRRHRDFYLMLAERHETEWFGPTQADVFFRTQLEHANLRAALEFCLHHPSEAATGLRLAGALWFYWVGCGFLREGRHWLDRVLAADREPSPERAKALWVNGYVAALQGDVMSSRAMLEECLECARQVGDPIARAHATHRLGCNALVSDHLQVAAVFFEQARVQYLRLGEMSSNVLMAWNELAVTILFLGELDHAAALGEEARAAADAHGEQWARAYAIYVLALVALSRGEYGQATVHGLECLRTVRVFNDLLGIALAIEVLAWIAVADGLPERAGILLGAAGRIWPSVGFPMFGSTFFGAPHQQCATATRQALGEHGFDAAVRRGRAYDREQAIAYALDEPGPAPPVPATERPTPLTRRELDVAELVAEGLSNKQIADRLVIAQRTAEGHVQRVLTKLGFTTRTQLATWITERRS</sequence>
<dbReference type="EMBL" id="JAJVCN010000002">
    <property type="protein sequence ID" value="MCE7007020.1"/>
    <property type="molecule type" value="Genomic_DNA"/>
</dbReference>
<evidence type="ECO:0000313" key="3">
    <source>
        <dbReference type="Proteomes" id="UP001521150"/>
    </source>
</evidence>
<proteinExistence type="predicted"/>
<dbReference type="InterPro" id="IPR016032">
    <property type="entry name" value="Sig_transdc_resp-reg_C-effctor"/>
</dbReference>
<dbReference type="Gene3D" id="3.40.50.300">
    <property type="entry name" value="P-loop containing nucleotide triphosphate hydrolases"/>
    <property type="match status" value="1"/>
</dbReference>
<organism evidence="2 3">
    <name type="scientific">Kibdelosporangium philippinense</name>
    <dbReference type="NCBI Taxonomy" id="211113"/>
    <lineage>
        <taxon>Bacteria</taxon>
        <taxon>Bacillati</taxon>
        <taxon>Actinomycetota</taxon>
        <taxon>Actinomycetes</taxon>
        <taxon>Pseudonocardiales</taxon>
        <taxon>Pseudonocardiaceae</taxon>
        <taxon>Kibdelosporangium</taxon>
    </lineage>
</organism>
<dbReference type="InterPro" id="IPR036388">
    <property type="entry name" value="WH-like_DNA-bd_sf"/>
</dbReference>
<dbReference type="Proteomes" id="UP001521150">
    <property type="component" value="Unassembled WGS sequence"/>
</dbReference>
<dbReference type="SUPFAM" id="SSF46894">
    <property type="entry name" value="C-terminal effector domain of the bipartite response regulators"/>
    <property type="match status" value="1"/>
</dbReference>
<dbReference type="PRINTS" id="PR00038">
    <property type="entry name" value="HTHLUXR"/>
</dbReference>
<dbReference type="Pfam" id="PF13401">
    <property type="entry name" value="AAA_22"/>
    <property type="match status" value="1"/>
</dbReference>
<reference evidence="2 3" key="1">
    <citation type="submission" date="2021-12" db="EMBL/GenBank/DDBJ databases">
        <title>Genome sequence of Kibdelosporangium philippinense ATCC 49844.</title>
        <authorList>
            <person name="Fedorov E.A."/>
            <person name="Omeragic M."/>
            <person name="Shalygina K.F."/>
            <person name="Maclea K.S."/>
        </authorList>
    </citation>
    <scope>NUCLEOTIDE SEQUENCE [LARGE SCALE GENOMIC DNA]</scope>
    <source>
        <strain evidence="2 3">ATCC 49844</strain>
    </source>
</reference>
<dbReference type="PANTHER" id="PTHR47691:SF3">
    <property type="entry name" value="HTH-TYPE TRANSCRIPTIONAL REGULATOR RV0890C-RELATED"/>
    <property type="match status" value="1"/>
</dbReference>
<dbReference type="Pfam" id="PF00196">
    <property type="entry name" value="GerE"/>
    <property type="match status" value="1"/>
</dbReference>
<evidence type="ECO:0000259" key="1">
    <source>
        <dbReference type="PROSITE" id="PS50043"/>
    </source>
</evidence>
<keyword evidence="3" id="KW-1185">Reference proteome</keyword>
<dbReference type="SUPFAM" id="SSF52540">
    <property type="entry name" value="P-loop containing nucleoside triphosphate hydrolases"/>
    <property type="match status" value="1"/>
</dbReference>
<feature type="domain" description="HTH luxR-type" evidence="1">
    <location>
        <begin position="699"/>
        <end position="764"/>
    </location>
</feature>
<gene>
    <name evidence="2" type="ORF">LWC34_29940</name>
</gene>
<evidence type="ECO:0000313" key="2">
    <source>
        <dbReference type="EMBL" id="MCE7007020.1"/>
    </source>
</evidence>
<dbReference type="SMART" id="SM00421">
    <property type="entry name" value="HTH_LUXR"/>
    <property type="match status" value="1"/>
</dbReference>
<name>A0ABS8ZGS1_9PSEU</name>
<comment type="caution">
    <text evidence="2">The sequence shown here is derived from an EMBL/GenBank/DDBJ whole genome shotgun (WGS) entry which is preliminary data.</text>
</comment>
<protein>
    <submittedName>
        <fullName evidence="2">LuxR C-terminal-related transcriptional regulator</fullName>
    </submittedName>
</protein>
<dbReference type="InterPro" id="IPR027417">
    <property type="entry name" value="P-loop_NTPase"/>
</dbReference>
<dbReference type="Gene3D" id="1.25.40.10">
    <property type="entry name" value="Tetratricopeptide repeat domain"/>
    <property type="match status" value="1"/>
</dbReference>
<accession>A0ABS8ZGS1</accession>
<dbReference type="PROSITE" id="PS50043">
    <property type="entry name" value="HTH_LUXR_2"/>
    <property type="match status" value="1"/>
</dbReference>
<dbReference type="PRINTS" id="PR00364">
    <property type="entry name" value="DISEASERSIST"/>
</dbReference>
<dbReference type="InterPro" id="IPR049945">
    <property type="entry name" value="AAA_22"/>
</dbReference>
<dbReference type="RefSeq" id="WP_233728422.1">
    <property type="nucleotide sequence ID" value="NZ_JAJVCN010000002.1"/>
</dbReference>
<dbReference type="CDD" id="cd06170">
    <property type="entry name" value="LuxR_C_like"/>
    <property type="match status" value="1"/>
</dbReference>